<name>A0ABW4BED8_9LACO</name>
<dbReference type="InterPro" id="IPR023214">
    <property type="entry name" value="HAD_sf"/>
</dbReference>
<dbReference type="PANTHER" id="PTHR42891">
    <property type="entry name" value="D-GLYCERO-BETA-D-MANNO-HEPTOSE-1,7-BISPHOSPHATE 7-PHOSPHATASE"/>
    <property type="match status" value="1"/>
</dbReference>
<dbReference type="SUPFAM" id="SSF56784">
    <property type="entry name" value="HAD-like"/>
    <property type="match status" value="1"/>
</dbReference>
<dbReference type="EMBL" id="JBHTOA010000025">
    <property type="protein sequence ID" value="MFD1398856.1"/>
    <property type="molecule type" value="Genomic_DNA"/>
</dbReference>
<comment type="similarity">
    <text evidence="1">Belongs to the gmhB family.</text>
</comment>
<keyword evidence="1" id="KW-0119">Carbohydrate metabolism</keyword>
<evidence type="ECO:0000256" key="1">
    <source>
        <dbReference type="PIRNR" id="PIRNR004682"/>
    </source>
</evidence>
<organism evidence="2 3">
    <name type="scientific">Lacticaseibacillus suilingensis</name>
    <dbReference type="NCBI Taxonomy" id="2799577"/>
    <lineage>
        <taxon>Bacteria</taxon>
        <taxon>Bacillati</taxon>
        <taxon>Bacillota</taxon>
        <taxon>Bacilli</taxon>
        <taxon>Lactobacillales</taxon>
        <taxon>Lactobacillaceae</taxon>
        <taxon>Lacticaseibacillus</taxon>
    </lineage>
</organism>
<gene>
    <name evidence="2" type="ORF">ACFQ41_05995</name>
</gene>
<dbReference type="NCBIfam" id="TIGR01662">
    <property type="entry name" value="HAD-SF-IIIA"/>
    <property type="match status" value="1"/>
</dbReference>
<keyword evidence="1 2" id="KW-0378">Hydrolase</keyword>
<dbReference type="EC" id="3.1.3.-" evidence="1"/>
<dbReference type="Proteomes" id="UP001597199">
    <property type="component" value="Unassembled WGS sequence"/>
</dbReference>
<dbReference type="PANTHER" id="PTHR42891:SF1">
    <property type="entry name" value="D-GLYCERO-BETA-D-MANNO-HEPTOSE-1,7-BISPHOSPHATE 7-PHOSPHATASE"/>
    <property type="match status" value="1"/>
</dbReference>
<sequence length="169" mass="18077">MMLTTVLVDRDGTLGGDGHYTSVADFRPYPGVLAAIQALHEAGLRVLAVTNQTKIATGEMQTADLVASLRAMGLDDCFVCPHLPSAHCRCRKPEIGLIEQAQARYHFVQGEAVLIGDSYQADMLCAKQANLLGIHVATGRGAANPIASQCFEAKDFVQAVGMLVNHQID</sequence>
<dbReference type="PIRSF" id="PIRSF004682">
    <property type="entry name" value="GmhB"/>
    <property type="match status" value="1"/>
</dbReference>
<protein>
    <recommendedName>
        <fullName evidence="1">D,D-heptose 1,7-bisphosphate phosphatase</fullName>
        <ecNumber evidence="1">3.1.3.-</ecNumber>
    </recommendedName>
</protein>
<reference evidence="3" key="1">
    <citation type="journal article" date="2019" name="Int. J. Syst. Evol. Microbiol.">
        <title>The Global Catalogue of Microorganisms (GCM) 10K type strain sequencing project: providing services to taxonomists for standard genome sequencing and annotation.</title>
        <authorList>
            <consortium name="The Broad Institute Genomics Platform"/>
            <consortium name="The Broad Institute Genome Sequencing Center for Infectious Disease"/>
            <person name="Wu L."/>
            <person name="Ma J."/>
        </authorList>
    </citation>
    <scope>NUCLEOTIDE SEQUENCE [LARGE SCALE GENOMIC DNA]</scope>
    <source>
        <strain evidence="3">CCM 9110</strain>
    </source>
</reference>
<comment type="subcellular location">
    <subcellularLocation>
        <location evidence="1">Cytoplasm</location>
    </subcellularLocation>
</comment>
<dbReference type="GO" id="GO:0016787">
    <property type="term" value="F:hydrolase activity"/>
    <property type="evidence" value="ECO:0007669"/>
    <property type="project" value="UniProtKB-KW"/>
</dbReference>
<comment type="caution">
    <text evidence="2">The sequence shown here is derived from an EMBL/GenBank/DDBJ whole genome shotgun (WGS) entry which is preliminary data.</text>
</comment>
<dbReference type="Gene3D" id="3.40.50.1000">
    <property type="entry name" value="HAD superfamily/HAD-like"/>
    <property type="match status" value="1"/>
</dbReference>
<dbReference type="InterPro" id="IPR006549">
    <property type="entry name" value="HAD-SF_hydro_IIIA"/>
</dbReference>
<dbReference type="Pfam" id="PF13242">
    <property type="entry name" value="Hydrolase_like"/>
    <property type="match status" value="1"/>
</dbReference>
<keyword evidence="3" id="KW-1185">Reference proteome</keyword>
<dbReference type="RefSeq" id="WP_373305852.1">
    <property type="nucleotide sequence ID" value="NZ_BOLV01000005.1"/>
</dbReference>
<evidence type="ECO:0000313" key="3">
    <source>
        <dbReference type="Proteomes" id="UP001597199"/>
    </source>
</evidence>
<dbReference type="InterPro" id="IPR036412">
    <property type="entry name" value="HAD-like_sf"/>
</dbReference>
<evidence type="ECO:0000313" key="2">
    <source>
        <dbReference type="EMBL" id="MFD1398856.1"/>
    </source>
</evidence>
<dbReference type="InterPro" id="IPR004446">
    <property type="entry name" value="Heptose_bisP_phosphatase"/>
</dbReference>
<keyword evidence="1" id="KW-0963">Cytoplasm</keyword>
<proteinExistence type="inferred from homology"/>
<accession>A0ABW4BED8</accession>